<gene>
    <name evidence="1" type="ORF">BDM02DRAFT_3066379</name>
</gene>
<name>A0ACB6Z6R8_THEGA</name>
<organism evidence="1 2">
    <name type="scientific">Thelephora ganbajun</name>
    <name type="common">Ganba fungus</name>
    <dbReference type="NCBI Taxonomy" id="370292"/>
    <lineage>
        <taxon>Eukaryota</taxon>
        <taxon>Fungi</taxon>
        <taxon>Dikarya</taxon>
        <taxon>Basidiomycota</taxon>
        <taxon>Agaricomycotina</taxon>
        <taxon>Agaricomycetes</taxon>
        <taxon>Thelephorales</taxon>
        <taxon>Thelephoraceae</taxon>
        <taxon>Thelephora</taxon>
    </lineage>
</organism>
<evidence type="ECO:0000313" key="1">
    <source>
        <dbReference type="EMBL" id="KAF9645060.1"/>
    </source>
</evidence>
<dbReference type="EMBL" id="MU118106">
    <property type="protein sequence ID" value="KAF9645060.1"/>
    <property type="molecule type" value="Genomic_DNA"/>
</dbReference>
<protein>
    <submittedName>
        <fullName evidence="1">Uncharacterized protein</fullName>
    </submittedName>
</protein>
<reference evidence="1" key="2">
    <citation type="journal article" date="2020" name="Nat. Commun.">
        <title>Large-scale genome sequencing of mycorrhizal fungi provides insights into the early evolution of symbiotic traits.</title>
        <authorList>
            <person name="Miyauchi S."/>
            <person name="Kiss E."/>
            <person name="Kuo A."/>
            <person name="Drula E."/>
            <person name="Kohler A."/>
            <person name="Sanchez-Garcia M."/>
            <person name="Morin E."/>
            <person name="Andreopoulos B."/>
            <person name="Barry K.W."/>
            <person name="Bonito G."/>
            <person name="Buee M."/>
            <person name="Carver A."/>
            <person name="Chen C."/>
            <person name="Cichocki N."/>
            <person name="Clum A."/>
            <person name="Culley D."/>
            <person name="Crous P.W."/>
            <person name="Fauchery L."/>
            <person name="Girlanda M."/>
            <person name="Hayes R.D."/>
            <person name="Keri Z."/>
            <person name="LaButti K."/>
            <person name="Lipzen A."/>
            <person name="Lombard V."/>
            <person name="Magnuson J."/>
            <person name="Maillard F."/>
            <person name="Murat C."/>
            <person name="Nolan M."/>
            <person name="Ohm R.A."/>
            <person name="Pangilinan J."/>
            <person name="Pereira M.F."/>
            <person name="Perotto S."/>
            <person name="Peter M."/>
            <person name="Pfister S."/>
            <person name="Riley R."/>
            <person name="Sitrit Y."/>
            <person name="Stielow J.B."/>
            <person name="Szollosi G."/>
            <person name="Zifcakova L."/>
            <person name="Stursova M."/>
            <person name="Spatafora J.W."/>
            <person name="Tedersoo L."/>
            <person name="Vaario L.M."/>
            <person name="Yamada A."/>
            <person name="Yan M."/>
            <person name="Wang P."/>
            <person name="Xu J."/>
            <person name="Bruns T."/>
            <person name="Baldrian P."/>
            <person name="Vilgalys R."/>
            <person name="Dunand C."/>
            <person name="Henrissat B."/>
            <person name="Grigoriev I.V."/>
            <person name="Hibbett D."/>
            <person name="Nagy L.G."/>
            <person name="Martin F.M."/>
        </authorList>
    </citation>
    <scope>NUCLEOTIDE SEQUENCE</scope>
    <source>
        <strain evidence="1">P2</strain>
    </source>
</reference>
<accession>A0ACB6Z6R8</accession>
<sequence length="103" mass="11930">RHIYGCVKKHLQATRSFGEFCFLCNDGAWYDDATEWENHCQFHLDSNPPTQCNPLSYDKCITSPGFCPWCLGDLSMDATTRMQQFVEARDWRAHVENHISALD</sequence>
<keyword evidence="2" id="KW-1185">Reference proteome</keyword>
<dbReference type="Proteomes" id="UP000886501">
    <property type="component" value="Unassembled WGS sequence"/>
</dbReference>
<reference evidence="1" key="1">
    <citation type="submission" date="2019-10" db="EMBL/GenBank/DDBJ databases">
        <authorList>
            <consortium name="DOE Joint Genome Institute"/>
            <person name="Kuo A."/>
            <person name="Miyauchi S."/>
            <person name="Kiss E."/>
            <person name="Drula E."/>
            <person name="Kohler A."/>
            <person name="Sanchez-Garcia M."/>
            <person name="Andreopoulos B."/>
            <person name="Barry K.W."/>
            <person name="Bonito G."/>
            <person name="Buee M."/>
            <person name="Carver A."/>
            <person name="Chen C."/>
            <person name="Cichocki N."/>
            <person name="Clum A."/>
            <person name="Culley D."/>
            <person name="Crous P.W."/>
            <person name="Fauchery L."/>
            <person name="Girlanda M."/>
            <person name="Hayes R."/>
            <person name="Keri Z."/>
            <person name="Labutti K."/>
            <person name="Lipzen A."/>
            <person name="Lombard V."/>
            <person name="Magnuson J."/>
            <person name="Maillard F."/>
            <person name="Morin E."/>
            <person name="Murat C."/>
            <person name="Nolan M."/>
            <person name="Ohm R."/>
            <person name="Pangilinan J."/>
            <person name="Pereira M."/>
            <person name="Perotto S."/>
            <person name="Peter M."/>
            <person name="Riley R."/>
            <person name="Sitrit Y."/>
            <person name="Stielow B."/>
            <person name="Szollosi G."/>
            <person name="Zifcakova L."/>
            <person name="Stursova M."/>
            <person name="Spatafora J.W."/>
            <person name="Tedersoo L."/>
            <person name="Vaario L.-M."/>
            <person name="Yamada A."/>
            <person name="Yan M."/>
            <person name="Wang P."/>
            <person name="Xu J."/>
            <person name="Bruns T."/>
            <person name="Baldrian P."/>
            <person name="Vilgalys R."/>
            <person name="Henrissat B."/>
            <person name="Grigoriev I.V."/>
            <person name="Hibbett D."/>
            <person name="Nagy L.G."/>
            <person name="Martin F.M."/>
        </authorList>
    </citation>
    <scope>NUCLEOTIDE SEQUENCE</scope>
    <source>
        <strain evidence="1">P2</strain>
    </source>
</reference>
<feature type="non-terminal residue" evidence="1">
    <location>
        <position position="103"/>
    </location>
</feature>
<evidence type="ECO:0000313" key="2">
    <source>
        <dbReference type="Proteomes" id="UP000886501"/>
    </source>
</evidence>
<feature type="non-terminal residue" evidence="1">
    <location>
        <position position="1"/>
    </location>
</feature>
<proteinExistence type="predicted"/>
<comment type="caution">
    <text evidence="1">The sequence shown here is derived from an EMBL/GenBank/DDBJ whole genome shotgun (WGS) entry which is preliminary data.</text>
</comment>